<keyword evidence="8 9" id="KW-0472">Membrane</keyword>
<dbReference type="Pfam" id="PF00005">
    <property type="entry name" value="ABC_tran"/>
    <property type="match status" value="1"/>
</dbReference>
<dbReference type="InterPro" id="IPR027417">
    <property type="entry name" value="P-loop_NTPase"/>
</dbReference>
<dbReference type="Proteomes" id="UP000183400">
    <property type="component" value="Unassembled WGS sequence"/>
</dbReference>
<evidence type="ECO:0000313" key="12">
    <source>
        <dbReference type="EMBL" id="SDX03448.1"/>
    </source>
</evidence>
<feature type="transmembrane region" description="Helical" evidence="9">
    <location>
        <begin position="20"/>
        <end position="45"/>
    </location>
</feature>
<keyword evidence="13" id="KW-1185">Reference proteome</keyword>
<dbReference type="SUPFAM" id="SSF90123">
    <property type="entry name" value="ABC transporter transmembrane region"/>
    <property type="match status" value="1"/>
</dbReference>
<keyword evidence="2" id="KW-0813">Transport</keyword>
<organism evidence="12 13">
    <name type="scientific">Ruegeria halocynthiae</name>
    <dbReference type="NCBI Taxonomy" id="985054"/>
    <lineage>
        <taxon>Bacteria</taxon>
        <taxon>Pseudomonadati</taxon>
        <taxon>Pseudomonadota</taxon>
        <taxon>Alphaproteobacteria</taxon>
        <taxon>Rhodobacterales</taxon>
        <taxon>Roseobacteraceae</taxon>
        <taxon>Ruegeria</taxon>
    </lineage>
</organism>
<dbReference type="InterPro" id="IPR003439">
    <property type="entry name" value="ABC_transporter-like_ATP-bd"/>
</dbReference>
<keyword evidence="3" id="KW-1003">Cell membrane</keyword>
<evidence type="ECO:0000256" key="2">
    <source>
        <dbReference type="ARBA" id="ARBA00022448"/>
    </source>
</evidence>
<evidence type="ECO:0000313" key="13">
    <source>
        <dbReference type="Proteomes" id="UP000183400"/>
    </source>
</evidence>
<dbReference type="GO" id="GO:0005524">
    <property type="term" value="F:ATP binding"/>
    <property type="evidence" value="ECO:0007669"/>
    <property type="project" value="UniProtKB-KW"/>
</dbReference>
<dbReference type="Gene3D" id="1.20.1560.10">
    <property type="entry name" value="ABC transporter type 1, transmembrane domain"/>
    <property type="match status" value="1"/>
</dbReference>
<evidence type="ECO:0000256" key="3">
    <source>
        <dbReference type="ARBA" id="ARBA00022475"/>
    </source>
</evidence>
<evidence type="ECO:0000259" key="10">
    <source>
        <dbReference type="PROSITE" id="PS50893"/>
    </source>
</evidence>
<dbReference type="RefSeq" id="WP_074736764.1">
    <property type="nucleotide sequence ID" value="NZ_FNNP01000002.1"/>
</dbReference>
<dbReference type="InterPro" id="IPR039421">
    <property type="entry name" value="Type_1_exporter"/>
</dbReference>
<reference evidence="13" key="1">
    <citation type="submission" date="2016-10" db="EMBL/GenBank/DDBJ databases">
        <authorList>
            <person name="Varghese N."/>
            <person name="Submissions S."/>
        </authorList>
    </citation>
    <scope>NUCLEOTIDE SEQUENCE [LARGE SCALE GENOMIC DNA]</scope>
    <source>
        <strain evidence="13">DSM 27839</strain>
    </source>
</reference>
<dbReference type="GO" id="GO:0034040">
    <property type="term" value="F:ATPase-coupled lipid transmembrane transporter activity"/>
    <property type="evidence" value="ECO:0007669"/>
    <property type="project" value="TreeGrafter"/>
</dbReference>
<feature type="domain" description="ABC transporter" evidence="10">
    <location>
        <begin position="365"/>
        <end position="603"/>
    </location>
</feature>
<dbReference type="EMBL" id="FNNP01000002">
    <property type="protein sequence ID" value="SDX03448.1"/>
    <property type="molecule type" value="Genomic_DNA"/>
</dbReference>
<dbReference type="PROSITE" id="PS00211">
    <property type="entry name" value="ABC_TRANSPORTER_1"/>
    <property type="match status" value="1"/>
</dbReference>
<evidence type="ECO:0000256" key="1">
    <source>
        <dbReference type="ARBA" id="ARBA00004651"/>
    </source>
</evidence>
<evidence type="ECO:0000256" key="7">
    <source>
        <dbReference type="ARBA" id="ARBA00022989"/>
    </source>
</evidence>
<sequence length="604" mass="66465">MIKNYKQLLTLFDRAERLRFYFLLGFMVLVALAEVIGISSVLVLLNVLSEPDQVLDRKLLSAIYESLGFSSFYSFQVFLAVAVFFIVFLSLAIKAYGAYLVIKFATMRGYSISSRLLEKYLNQPYEWFLRQNSSDITKNVLGQIDVLVGQVIIPMLRLTAATISSFAIVTFLLAVDPYVSIFSALVLGISYTALYLKLRSSFQGFGRDVLRADEARYRLVGEALGGIKQIKLYGLESSYTNQFKGPAQKRAISLALNLTLGQLPRYALEAITFGLLLTLILILLLSNSGDLAATIPTLGIFAFAVMRLLPAIQQIYNSLVTIKGGEEPLNHIVAANQETLPVAELTNCTAAFEQQLPELPLTKNLVLSDLSYSYELADRQALEKINLQIEARNTIGIVGGTGAGKTTLVDIILGVLPVRNGKLIVDGVPITEANIGAWQRSIGYVPQDIYLSDDTIARNIAFGIPPEKIDPQAVEQAARAAALHDFVTNELPMGYQTNVGERGVRLSGGQRQRIGIARALYRNPSLLVMDEATSALDTITERVIMEAVHNIRADKTIILIAHRLSTVRECDQILLMQNGKVSSSGTYDDLVSNSAIFREMAKST</sequence>
<keyword evidence="7 9" id="KW-1133">Transmembrane helix</keyword>
<evidence type="ECO:0000256" key="6">
    <source>
        <dbReference type="ARBA" id="ARBA00022840"/>
    </source>
</evidence>
<evidence type="ECO:0000256" key="8">
    <source>
        <dbReference type="ARBA" id="ARBA00023136"/>
    </source>
</evidence>
<dbReference type="GO" id="GO:0016887">
    <property type="term" value="F:ATP hydrolysis activity"/>
    <property type="evidence" value="ECO:0007669"/>
    <property type="project" value="InterPro"/>
</dbReference>
<proteinExistence type="predicted"/>
<keyword evidence="6" id="KW-0067">ATP-binding</keyword>
<dbReference type="Gene3D" id="3.40.50.300">
    <property type="entry name" value="P-loop containing nucleotide triphosphate hydrolases"/>
    <property type="match status" value="1"/>
</dbReference>
<dbReference type="InterPro" id="IPR003593">
    <property type="entry name" value="AAA+_ATPase"/>
</dbReference>
<accession>A0A1H2YF38</accession>
<dbReference type="STRING" id="985054.SAMN05444358_102252"/>
<name>A0A1H2YF38_9RHOB</name>
<keyword evidence="4 9" id="KW-0812">Transmembrane</keyword>
<evidence type="ECO:0000256" key="5">
    <source>
        <dbReference type="ARBA" id="ARBA00022741"/>
    </source>
</evidence>
<dbReference type="PROSITE" id="PS50893">
    <property type="entry name" value="ABC_TRANSPORTER_2"/>
    <property type="match status" value="1"/>
</dbReference>
<gene>
    <name evidence="12" type="ORF">SAMN05444358_102252</name>
</gene>
<feature type="transmembrane region" description="Helical" evidence="9">
    <location>
        <begin position="77"/>
        <end position="102"/>
    </location>
</feature>
<feature type="domain" description="ABC transmembrane type-1" evidence="11">
    <location>
        <begin position="22"/>
        <end position="324"/>
    </location>
</feature>
<feature type="transmembrane region" description="Helical" evidence="9">
    <location>
        <begin position="266"/>
        <end position="285"/>
    </location>
</feature>
<feature type="transmembrane region" description="Helical" evidence="9">
    <location>
        <begin position="291"/>
        <end position="309"/>
    </location>
</feature>
<dbReference type="PANTHER" id="PTHR24221">
    <property type="entry name" value="ATP-BINDING CASSETTE SUB-FAMILY B"/>
    <property type="match status" value="1"/>
</dbReference>
<dbReference type="SMART" id="SM00382">
    <property type="entry name" value="AAA"/>
    <property type="match status" value="1"/>
</dbReference>
<dbReference type="GO" id="GO:0140359">
    <property type="term" value="F:ABC-type transporter activity"/>
    <property type="evidence" value="ECO:0007669"/>
    <property type="project" value="InterPro"/>
</dbReference>
<dbReference type="Pfam" id="PF00664">
    <property type="entry name" value="ABC_membrane"/>
    <property type="match status" value="1"/>
</dbReference>
<dbReference type="FunFam" id="3.40.50.300:FF:000221">
    <property type="entry name" value="Multidrug ABC transporter ATP-binding protein"/>
    <property type="match status" value="1"/>
</dbReference>
<dbReference type="SUPFAM" id="SSF52540">
    <property type="entry name" value="P-loop containing nucleoside triphosphate hydrolases"/>
    <property type="match status" value="1"/>
</dbReference>
<dbReference type="InterPro" id="IPR017871">
    <property type="entry name" value="ABC_transporter-like_CS"/>
</dbReference>
<dbReference type="InterPro" id="IPR036640">
    <property type="entry name" value="ABC1_TM_sf"/>
</dbReference>
<dbReference type="PROSITE" id="PS50929">
    <property type="entry name" value="ABC_TM1F"/>
    <property type="match status" value="1"/>
</dbReference>
<protein>
    <submittedName>
        <fullName evidence="12">ABC-type multidrug transport system, ATPase and permease component</fullName>
    </submittedName>
</protein>
<dbReference type="AlphaFoldDB" id="A0A1H2YF38"/>
<comment type="subcellular location">
    <subcellularLocation>
        <location evidence="1">Cell membrane</location>
        <topology evidence="1">Multi-pass membrane protein</topology>
    </subcellularLocation>
</comment>
<keyword evidence="5" id="KW-0547">Nucleotide-binding</keyword>
<dbReference type="PANTHER" id="PTHR24221:SF632">
    <property type="entry name" value="ATP-DEPENDENT LIPID A-CORE FLIPPASE"/>
    <property type="match status" value="1"/>
</dbReference>
<dbReference type="OrthoDB" id="9808328at2"/>
<evidence type="ECO:0000256" key="4">
    <source>
        <dbReference type="ARBA" id="ARBA00022692"/>
    </source>
</evidence>
<evidence type="ECO:0000256" key="9">
    <source>
        <dbReference type="SAM" id="Phobius"/>
    </source>
</evidence>
<evidence type="ECO:0000259" key="11">
    <source>
        <dbReference type="PROSITE" id="PS50929"/>
    </source>
</evidence>
<dbReference type="InterPro" id="IPR011527">
    <property type="entry name" value="ABC1_TM_dom"/>
</dbReference>
<dbReference type="GO" id="GO:0005886">
    <property type="term" value="C:plasma membrane"/>
    <property type="evidence" value="ECO:0007669"/>
    <property type="project" value="UniProtKB-SubCell"/>
</dbReference>